<accession>A0A1E5KTG9</accession>
<dbReference type="EMBL" id="MIEK01000056">
    <property type="protein sequence ID" value="OEH81160.1"/>
    <property type="molecule type" value="Genomic_DNA"/>
</dbReference>
<reference evidence="1 2" key="1">
    <citation type="submission" date="2016-09" db="EMBL/GenBank/DDBJ databases">
        <authorList>
            <person name="Capua I."/>
            <person name="De Benedictis P."/>
            <person name="Joannis T."/>
            <person name="Lombin L.H."/>
            <person name="Cattoli G."/>
        </authorList>
    </citation>
    <scope>NUCLEOTIDE SEQUENCE [LARGE SCALE GENOMIC DNA]</scope>
    <source>
        <strain evidence="1 2">LMG 25899</strain>
    </source>
</reference>
<evidence type="ECO:0000313" key="2">
    <source>
        <dbReference type="Proteomes" id="UP000095256"/>
    </source>
</evidence>
<gene>
    <name evidence="1" type="ORF">BCR26_04750</name>
</gene>
<dbReference type="AlphaFoldDB" id="A0A1E5KTG9"/>
<comment type="caution">
    <text evidence="1">The sequence shown here is derived from an EMBL/GenBank/DDBJ whole genome shotgun (WGS) entry which is preliminary data.</text>
</comment>
<dbReference type="OrthoDB" id="2191278at2"/>
<protein>
    <recommendedName>
        <fullName evidence="3">Type VII secretion effector</fullName>
    </recommendedName>
</protein>
<evidence type="ECO:0000313" key="1">
    <source>
        <dbReference type="EMBL" id="OEH81160.1"/>
    </source>
</evidence>
<dbReference type="Proteomes" id="UP000095256">
    <property type="component" value="Unassembled WGS sequence"/>
</dbReference>
<name>A0A1E5KTG9_9ENTE</name>
<sequence length="83" mass="8808">MGKIASDISAASGAVAGIESVAVSKGKQVSFGKSTISSMKQGKEVNNQLLTNLSELVECVKKQSQKFPEIAEIMAIEDSKMKF</sequence>
<dbReference type="RefSeq" id="WP_069699748.1">
    <property type="nucleotide sequence ID" value="NZ_JAGGMA010000004.1"/>
</dbReference>
<evidence type="ECO:0008006" key="3">
    <source>
        <dbReference type="Google" id="ProtNLM"/>
    </source>
</evidence>
<keyword evidence="2" id="KW-1185">Reference proteome</keyword>
<dbReference type="STRING" id="762845.BCR26_04750"/>
<organism evidence="1 2">
    <name type="scientific">Enterococcus rivorum</name>
    <dbReference type="NCBI Taxonomy" id="762845"/>
    <lineage>
        <taxon>Bacteria</taxon>
        <taxon>Bacillati</taxon>
        <taxon>Bacillota</taxon>
        <taxon>Bacilli</taxon>
        <taxon>Lactobacillales</taxon>
        <taxon>Enterococcaceae</taxon>
        <taxon>Enterococcus</taxon>
    </lineage>
</organism>
<proteinExistence type="predicted"/>